<sequence>MCLILLSGNHLSSGNGYLQKLLIYLTG</sequence>
<name>A0A0A9B5F7_ARUDO</name>
<accession>A0A0A9B5F7</accession>
<protein>
    <submittedName>
        <fullName evidence="1">Uncharacterized protein</fullName>
    </submittedName>
</protein>
<dbReference type="EMBL" id="GBRH01238676">
    <property type="protein sequence ID" value="JAD59219.1"/>
    <property type="molecule type" value="Transcribed_RNA"/>
</dbReference>
<reference evidence="1" key="1">
    <citation type="submission" date="2014-09" db="EMBL/GenBank/DDBJ databases">
        <authorList>
            <person name="Magalhaes I.L.F."/>
            <person name="Oliveira U."/>
            <person name="Santos F.R."/>
            <person name="Vidigal T.H.D.A."/>
            <person name="Brescovit A.D."/>
            <person name="Santos A.J."/>
        </authorList>
    </citation>
    <scope>NUCLEOTIDE SEQUENCE</scope>
    <source>
        <tissue evidence="1">Shoot tissue taken approximately 20 cm above the soil surface</tissue>
    </source>
</reference>
<evidence type="ECO:0000313" key="1">
    <source>
        <dbReference type="EMBL" id="JAD59219.1"/>
    </source>
</evidence>
<dbReference type="AlphaFoldDB" id="A0A0A9B5F7"/>
<reference evidence="1" key="2">
    <citation type="journal article" date="2015" name="Data Brief">
        <title>Shoot transcriptome of the giant reed, Arundo donax.</title>
        <authorList>
            <person name="Barrero R.A."/>
            <person name="Guerrero F.D."/>
            <person name="Moolhuijzen P."/>
            <person name="Goolsby J.A."/>
            <person name="Tidwell J."/>
            <person name="Bellgard S.E."/>
            <person name="Bellgard M.I."/>
        </authorList>
    </citation>
    <scope>NUCLEOTIDE SEQUENCE</scope>
    <source>
        <tissue evidence="1">Shoot tissue taken approximately 20 cm above the soil surface</tissue>
    </source>
</reference>
<organism evidence="1">
    <name type="scientific">Arundo donax</name>
    <name type="common">Giant reed</name>
    <name type="synonym">Donax arundinaceus</name>
    <dbReference type="NCBI Taxonomy" id="35708"/>
    <lineage>
        <taxon>Eukaryota</taxon>
        <taxon>Viridiplantae</taxon>
        <taxon>Streptophyta</taxon>
        <taxon>Embryophyta</taxon>
        <taxon>Tracheophyta</taxon>
        <taxon>Spermatophyta</taxon>
        <taxon>Magnoliopsida</taxon>
        <taxon>Liliopsida</taxon>
        <taxon>Poales</taxon>
        <taxon>Poaceae</taxon>
        <taxon>PACMAD clade</taxon>
        <taxon>Arundinoideae</taxon>
        <taxon>Arundineae</taxon>
        <taxon>Arundo</taxon>
    </lineage>
</organism>
<proteinExistence type="predicted"/>